<dbReference type="CDD" id="cd17242">
    <property type="entry name" value="MobM_relaxase"/>
    <property type="match status" value="1"/>
</dbReference>
<evidence type="ECO:0000313" key="3">
    <source>
        <dbReference type="EMBL" id="CCF55368.1"/>
    </source>
</evidence>
<protein>
    <submittedName>
        <fullName evidence="3">Putative mobilization protein</fullName>
    </submittedName>
</protein>
<dbReference type="GO" id="GO:0003677">
    <property type="term" value="F:DNA binding"/>
    <property type="evidence" value="ECO:0007669"/>
    <property type="project" value="InterPro"/>
</dbReference>
<keyword evidence="3" id="KW-0614">Plasmid</keyword>
<evidence type="ECO:0000256" key="1">
    <source>
        <dbReference type="ARBA" id="ARBA00010657"/>
    </source>
</evidence>
<gene>
    <name evidence="3" type="primary">mob</name>
</gene>
<reference evidence="3" key="1">
    <citation type="journal article" date="2012" name="PLoS ONE">
        <title>Characterization of plasmids in a human clinical strain of Lactococcus garvieae.</title>
        <authorList>
            <person name="Aguado-Urda M."/>
            <person name="Gibello A."/>
            <person name="Blanco M.M."/>
            <person name="Lopez-Campos G.H."/>
            <person name="Cutuli M.T."/>
            <person name="Fernandez-Garayzabal J.F."/>
        </authorList>
    </citation>
    <scope>NUCLEOTIDE SEQUENCE [LARGE SCALE GENOMIC DNA]</scope>
    <source>
        <strain evidence="3">21881</strain>
        <plasmid evidence="3">pGL2</plasmid>
    </source>
</reference>
<dbReference type="EMBL" id="HE650696">
    <property type="protein sequence ID" value="CCF55368.1"/>
    <property type="molecule type" value="Genomic_DNA"/>
</dbReference>
<organism evidence="3">
    <name type="scientific">Lactococcus garvieae</name>
    <dbReference type="NCBI Taxonomy" id="1363"/>
    <lineage>
        <taxon>Bacteria</taxon>
        <taxon>Bacillati</taxon>
        <taxon>Bacillota</taxon>
        <taxon>Bacilli</taxon>
        <taxon>Lactobacillales</taxon>
        <taxon>Streptococcaceae</taxon>
        <taxon>Lactococcus</taxon>
    </lineage>
</organism>
<keyword evidence="2" id="KW-0175">Coiled coil</keyword>
<comment type="similarity">
    <text evidence="1">Belongs to the plasmid mobilization pre family.</text>
</comment>
<dbReference type="AlphaFoldDB" id="H2AM36"/>
<proteinExistence type="inferred from homology"/>
<dbReference type="Gene3D" id="3.30.930.30">
    <property type="match status" value="1"/>
</dbReference>
<dbReference type="NCBIfam" id="NF041497">
    <property type="entry name" value="MobV"/>
    <property type="match status" value="1"/>
</dbReference>
<geneLocation type="plasmid" evidence="3">
    <name>pGL2</name>
</geneLocation>
<name>H2AM36_9LACT</name>
<dbReference type="InterPro" id="IPR001668">
    <property type="entry name" value="Mob_Pre"/>
</dbReference>
<dbReference type="RefSeq" id="WP_014386587.1">
    <property type="nucleotide sequence ID" value="NC_016981.1"/>
</dbReference>
<dbReference type="GO" id="GO:0006310">
    <property type="term" value="P:DNA recombination"/>
    <property type="evidence" value="ECO:0007669"/>
    <property type="project" value="InterPro"/>
</dbReference>
<evidence type="ECO:0000256" key="2">
    <source>
        <dbReference type="SAM" id="Coils"/>
    </source>
</evidence>
<accession>H2AM36</accession>
<sequence length="504" mass="59073">MAFMVARTEKRKVGSLAGYQNHVDRKTENHSNKEIDKSKTFLNYDLVGHEISTTFHHEFMDYIKENRVGSRAVRKDAVVMQDWLIGSSQEFFDELSESEIRRYFETAVEFFAEKFGRENIRFATVHMDEKTPHMHMGIVPLKDGKLTAKTIFDRNCLRMIQNELPQVFQKAGFDIQRGEPKSEKVHVHPEEYKATMRAAQEKSREIIAEAKLSAEMECMELSEQSYELWEKDWDRTEKDFPDFEFAEHVEAVTEITGELHLFDEHNLKPNPRDYPRANKLSMEKVFELLQEKFRQVREHIALQARKMASKASELKIRIDVLENKEEVLEAKLGAKYDESEKLNDLIKAKMDYTTKQAAQSELAVMLPDYVRRSKLNKDILLVPRDKWEAKHISVNEISDYRRSMQFITSLDREIQKTSPNAAKLLEKIEKQRQELSEQRDVSYKYFEKYKAMSNLVKGYEEVANNVPAKEWNAAIAKRDRRILQEREMSSFDIDQSKGMSGPSL</sequence>
<feature type="coiled-coil region" evidence="2">
    <location>
        <begin position="304"/>
        <end position="331"/>
    </location>
</feature>
<dbReference type="Pfam" id="PF01076">
    <property type="entry name" value="Mob_Pre"/>
    <property type="match status" value="1"/>
</dbReference>